<dbReference type="HOGENOM" id="CLU_2760107_0_0_1"/>
<dbReference type="InParanoid" id="B6IJB1"/>
<dbReference type="RefSeq" id="XP_045099506.1">
    <property type="nucleotide sequence ID" value="XM_045239569.1"/>
</dbReference>
<proteinExistence type="predicted"/>
<dbReference type="GeneID" id="68919116"/>
<keyword evidence="2" id="KW-1185">Reference proteome</keyword>
<accession>B6IJB1</accession>
<dbReference type="EMBL" id="HE600983">
    <property type="protein sequence ID" value="CAR99945.1"/>
    <property type="molecule type" value="Genomic_DNA"/>
</dbReference>
<protein>
    <submittedName>
        <fullName evidence="1">Protein CBG27666</fullName>
    </submittedName>
</protein>
<organism evidence="1 2">
    <name type="scientific">Caenorhabditis briggsae</name>
    <dbReference type="NCBI Taxonomy" id="6238"/>
    <lineage>
        <taxon>Eukaryota</taxon>
        <taxon>Metazoa</taxon>
        <taxon>Ecdysozoa</taxon>
        <taxon>Nematoda</taxon>
        <taxon>Chromadorea</taxon>
        <taxon>Rhabditida</taxon>
        <taxon>Rhabditina</taxon>
        <taxon>Rhabditomorpha</taxon>
        <taxon>Rhabditoidea</taxon>
        <taxon>Rhabditidae</taxon>
        <taxon>Peloderinae</taxon>
        <taxon>Caenorhabditis</taxon>
    </lineage>
</organism>
<dbReference type="AlphaFoldDB" id="B6IJB1"/>
<reference evidence="1 2" key="1">
    <citation type="journal article" date="2003" name="PLoS Biol.">
        <title>The genome sequence of Caenorhabditis briggsae: a platform for comparative genomics.</title>
        <authorList>
            <person name="Stein L.D."/>
            <person name="Bao Z."/>
            <person name="Blasiar D."/>
            <person name="Blumenthal T."/>
            <person name="Brent M.R."/>
            <person name="Chen N."/>
            <person name="Chinwalla A."/>
            <person name="Clarke L."/>
            <person name="Clee C."/>
            <person name="Coghlan A."/>
            <person name="Coulson A."/>
            <person name="D'Eustachio P."/>
            <person name="Fitch D.H."/>
            <person name="Fulton L.A."/>
            <person name="Fulton R.E."/>
            <person name="Griffiths-Jones S."/>
            <person name="Harris T.W."/>
            <person name="Hillier L.W."/>
            <person name="Kamath R."/>
            <person name="Kuwabara P.E."/>
            <person name="Mardis E.R."/>
            <person name="Marra M.A."/>
            <person name="Miner T.L."/>
            <person name="Minx P."/>
            <person name="Mullikin J.C."/>
            <person name="Plumb R.W."/>
            <person name="Rogers J."/>
            <person name="Schein J.E."/>
            <person name="Sohrmann M."/>
            <person name="Spieth J."/>
            <person name="Stajich J.E."/>
            <person name="Wei C."/>
            <person name="Willey D."/>
            <person name="Wilson R.K."/>
            <person name="Durbin R."/>
            <person name="Waterston R.H."/>
        </authorList>
    </citation>
    <scope>NUCLEOTIDE SEQUENCE [LARGE SCALE GENOMIC DNA]</scope>
    <source>
        <strain evidence="1 2">AF16</strain>
    </source>
</reference>
<sequence length="70" mass="8022">MSPKEIGVYHVFYLRHERKMVGGNERPSGKMRQARFDVSQAGVGFSCSIVGEETRDFGFFPFFLLFLGTR</sequence>
<gene>
    <name evidence="1" type="ORF">CBG27666</name>
    <name evidence="1" type="ORF">CBG_27666</name>
</gene>
<evidence type="ECO:0000313" key="1">
    <source>
        <dbReference type="EMBL" id="CAR99945.1"/>
    </source>
</evidence>
<evidence type="ECO:0000313" key="2">
    <source>
        <dbReference type="Proteomes" id="UP000008549"/>
    </source>
</evidence>
<name>B6IJB1_CAEBR</name>
<dbReference type="Proteomes" id="UP000008549">
    <property type="component" value="Unassembled WGS sequence"/>
</dbReference>
<dbReference type="KEGG" id="cbr:CBG_27666"/>
<reference evidence="1 2" key="2">
    <citation type="journal article" date="2011" name="PLoS Genet.">
        <title>Caenorhabditis briggsae recombinant inbred line genotypes reveal inter-strain incompatibility and the evolution of recombination.</title>
        <authorList>
            <person name="Ross J.A."/>
            <person name="Koboldt D.C."/>
            <person name="Staisch J.E."/>
            <person name="Chamberlin H.M."/>
            <person name="Gupta B.P."/>
            <person name="Miller R.D."/>
            <person name="Baird S.E."/>
            <person name="Haag E.S."/>
        </authorList>
    </citation>
    <scope>NUCLEOTIDE SEQUENCE [LARGE SCALE GENOMIC DNA]</scope>
    <source>
        <strain evidence="1 2">AF16</strain>
    </source>
</reference>
<dbReference type="CTD" id="68919116"/>